<evidence type="ECO:0000313" key="1">
    <source>
        <dbReference type="EMBL" id="VDO76843.1"/>
    </source>
</evidence>
<sequence>MRLGKIRKICRLLEIAGLFMMLPKNFKVLKRSISEKILRKPHQK</sequence>
<keyword evidence="2" id="KW-1185">Reference proteome</keyword>
<organism evidence="3">
    <name type="scientific">Haemonchus placei</name>
    <name type="common">Barber's pole worm</name>
    <dbReference type="NCBI Taxonomy" id="6290"/>
    <lineage>
        <taxon>Eukaryota</taxon>
        <taxon>Metazoa</taxon>
        <taxon>Ecdysozoa</taxon>
        <taxon>Nematoda</taxon>
        <taxon>Chromadorea</taxon>
        <taxon>Rhabditida</taxon>
        <taxon>Rhabditina</taxon>
        <taxon>Rhabditomorpha</taxon>
        <taxon>Strongyloidea</taxon>
        <taxon>Trichostrongylidae</taxon>
        <taxon>Haemonchus</taxon>
    </lineage>
</organism>
<accession>A0A0N4X4U8</accession>
<reference evidence="1 2" key="2">
    <citation type="submission" date="2018-11" db="EMBL/GenBank/DDBJ databases">
        <authorList>
            <consortium name="Pathogen Informatics"/>
        </authorList>
    </citation>
    <scope>NUCLEOTIDE SEQUENCE [LARGE SCALE GENOMIC DNA]</scope>
    <source>
        <strain evidence="1 2">MHpl1</strain>
    </source>
</reference>
<evidence type="ECO:0000313" key="3">
    <source>
        <dbReference type="WBParaSite" id="HPLM_0001939001-mRNA-1"/>
    </source>
</evidence>
<reference evidence="3" key="1">
    <citation type="submission" date="2017-02" db="UniProtKB">
        <authorList>
            <consortium name="WormBaseParasite"/>
        </authorList>
    </citation>
    <scope>IDENTIFICATION</scope>
</reference>
<name>A0A0N4X4U8_HAEPC</name>
<dbReference type="AlphaFoldDB" id="A0A0N4X4U8"/>
<protein>
    <submittedName>
        <fullName evidence="3">Cyclic lactone autoinducer peptide</fullName>
    </submittedName>
</protein>
<dbReference type="Proteomes" id="UP000268014">
    <property type="component" value="Unassembled WGS sequence"/>
</dbReference>
<gene>
    <name evidence="1" type="ORF">HPLM_LOCUS19382</name>
</gene>
<evidence type="ECO:0000313" key="2">
    <source>
        <dbReference type="Proteomes" id="UP000268014"/>
    </source>
</evidence>
<dbReference type="EMBL" id="UZAF01021262">
    <property type="protein sequence ID" value="VDO76843.1"/>
    <property type="molecule type" value="Genomic_DNA"/>
</dbReference>
<dbReference type="WBParaSite" id="HPLM_0001939001-mRNA-1">
    <property type="protein sequence ID" value="HPLM_0001939001-mRNA-1"/>
    <property type="gene ID" value="HPLM_0001939001"/>
</dbReference>
<proteinExistence type="predicted"/>